<evidence type="ECO:0000256" key="2">
    <source>
        <dbReference type="ARBA" id="ARBA00022490"/>
    </source>
</evidence>
<organism evidence="8 9">
    <name type="scientific">Cadophora malorum</name>
    <dbReference type="NCBI Taxonomy" id="108018"/>
    <lineage>
        <taxon>Eukaryota</taxon>
        <taxon>Fungi</taxon>
        <taxon>Dikarya</taxon>
        <taxon>Ascomycota</taxon>
        <taxon>Pezizomycotina</taxon>
        <taxon>Leotiomycetes</taxon>
        <taxon>Helotiales</taxon>
        <taxon>Ploettnerulaceae</taxon>
        <taxon>Cadophora</taxon>
    </lineage>
</organism>
<keyword evidence="2" id="KW-0963">Cytoplasm</keyword>
<comment type="subcellular location">
    <subcellularLocation>
        <location evidence="1">Cytoplasm</location>
    </subcellularLocation>
</comment>
<dbReference type="OrthoDB" id="2423195at2759"/>
<evidence type="ECO:0000256" key="4">
    <source>
        <dbReference type="ARBA" id="ARBA00022771"/>
    </source>
</evidence>
<dbReference type="PROSITE" id="PS51981">
    <property type="entry name" value="ZF_RZ"/>
    <property type="match status" value="1"/>
</dbReference>
<keyword evidence="6" id="KW-0391">Immunity</keyword>
<feature type="domain" description="RZ-type" evidence="7">
    <location>
        <begin position="31"/>
        <end position="93"/>
    </location>
</feature>
<dbReference type="EMBL" id="JAFJYH010000500">
    <property type="protein sequence ID" value="KAG4411252.1"/>
    <property type="molecule type" value="Genomic_DNA"/>
</dbReference>
<reference evidence="8" key="1">
    <citation type="submission" date="2021-02" db="EMBL/GenBank/DDBJ databases">
        <title>Genome sequence Cadophora malorum strain M34.</title>
        <authorList>
            <person name="Stefanovic E."/>
            <person name="Vu D."/>
            <person name="Scully C."/>
            <person name="Dijksterhuis J."/>
            <person name="Roader J."/>
            <person name="Houbraken J."/>
        </authorList>
    </citation>
    <scope>NUCLEOTIDE SEQUENCE</scope>
    <source>
        <strain evidence="8">M34</strain>
    </source>
</reference>
<comment type="caution">
    <text evidence="8">The sequence shown here is derived from an EMBL/GenBank/DDBJ whole genome shotgun (WGS) entry which is preliminary data.</text>
</comment>
<keyword evidence="9" id="KW-1185">Reference proteome</keyword>
<keyword evidence="3" id="KW-0479">Metal-binding</keyword>
<evidence type="ECO:0000256" key="6">
    <source>
        <dbReference type="ARBA" id="ARBA00022859"/>
    </source>
</evidence>
<keyword evidence="4" id="KW-0863">Zinc-finger</keyword>
<dbReference type="GO" id="GO:0008270">
    <property type="term" value="F:zinc ion binding"/>
    <property type="evidence" value="ECO:0007669"/>
    <property type="project" value="UniProtKB-KW"/>
</dbReference>
<proteinExistence type="predicted"/>
<dbReference type="Pfam" id="PF20173">
    <property type="entry name" value="ZnF_RZ-type"/>
    <property type="match status" value="1"/>
</dbReference>
<accession>A0A8H7W142</accession>
<dbReference type="AlphaFoldDB" id="A0A8H7W142"/>
<evidence type="ECO:0000259" key="7">
    <source>
        <dbReference type="PROSITE" id="PS51981"/>
    </source>
</evidence>
<dbReference type="GO" id="GO:0002376">
    <property type="term" value="P:immune system process"/>
    <property type="evidence" value="ECO:0007669"/>
    <property type="project" value="UniProtKB-KW"/>
</dbReference>
<protein>
    <recommendedName>
        <fullName evidence="7">RZ-type domain-containing protein</fullName>
    </recommendedName>
</protein>
<evidence type="ECO:0000256" key="1">
    <source>
        <dbReference type="ARBA" id="ARBA00004496"/>
    </source>
</evidence>
<dbReference type="GO" id="GO:0005737">
    <property type="term" value="C:cytoplasm"/>
    <property type="evidence" value="ECO:0007669"/>
    <property type="project" value="UniProtKB-SubCell"/>
</dbReference>
<evidence type="ECO:0000256" key="3">
    <source>
        <dbReference type="ARBA" id="ARBA00022723"/>
    </source>
</evidence>
<dbReference type="Proteomes" id="UP000664132">
    <property type="component" value="Unassembled WGS sequence"/>
</dbReference>
<evidence type="ECO:0000256" key="5">
    <source>
        <dbReference type="ARBA" id="ARBA00022833"/>
    </source>
</evidence>
<keyword evidence="5" id="KW-0862">Zinc</keyword>
<evidence type="ECO:0000313" key="8">
    <source>
        <dbReference type="EMBL" id="KAG4411252.1"/>
    </source>
</evidence>
<sequence length="93" mass="10040">MKPFGLLEEAKELCPQRFNDADVLDKGVDNIPGLLGKECGCEGIATLCGHWFNCANGHIFAISEYGMPMELARCLECGARIRGQSHTAAVGLE</sequence>
<evidence type="ECO:0000313" key="9">
    <source>
        <dbReference type="Proteomes" id="UP000664132"/>
    </source>
</evidence>
<dbReference type="InterPro" id="IPR046439">
    <property type="entry name" value="ZF_RZ_dom"/>
</dbReference>
<gene>
    <name evidence="8" type="ORF">IFR04_015613</name>
</gene>
<name>A0A8H7W142_9HELO</name>